<comment type="caution">
    <text evidence="5">The sequence shown here is derived from an EMBL/GenBank/DDBJ whole genome shotgun (WGS) entry which is preliminary data.</text>
</comment>
<keyword evidence="6" id="KW-1185">Reference proteome</keyword>
<dbReference type="InterPro" id="IPR018060">
    <property type="entry name" value="HTH_AraC"/>
</dbReference>
<evidence type="ECO:0000259" key="4">
    <source>
        <dbReference type="PROSITE" id="PS01124"/>
    </source>
</evidence>
<gene>
    <name evidence="5" type="ORF">O9X94_19720</name>
</gene>
<protein>
    <submittedName>
        <fullName evidence="5">Helix-turn-helix transcriptional regulator</fullName>
    </submittedName>
</protein>
<keyword evidence="1" id="KW-0805">Transcription regulation</keyword>
<dbReference type="EMBL" id="JAPZLT010000012">
    <property type="protein sequence ID" value="MCZ7911558.1"/>
    <property type="molecule type" value="Genomic_DNA"/>
</dbReference>
<dbReference type="AlphaFoldDB" id="A0A9X3QUZ8"/>
<dbReference type="InterPro" id="IPR018062">
    <property type="entry name" value="HTH_AraC-typ_CS"/>
</dbReference>
<dbReference type="Pfam" id="PF12833">
    <property type="entry name" value="HTH_18"/>
    <property type="match status" value="1"/>
</dbReference>
<feature type="domain" description="HTH araC/xylS-type" evidence="4">
    <location>
        <begin position="226"/>
        <end position="326"/>
    </location>
</feature>
<dbReference type="Proteomes" id="UP001151309">
    <property type="component" value="Unassembled WGS sequence"/>
</dbReference>
<dbReference type="Gene3D" id="1.10.10.60">
    <property type="entry name" value="Homeodomain-like"/>
    <property type="match status" value="1"/>
</dbReference>
<evidence type="ECO:0000256" key="2">
    <source>
        <dbReference type="ARBA" id="ARBA00023125"/>
    </source>
</evidence>
<dbReference type="PANTHER" id="PTHR46796">
    <property type="entry name" value="HTH-TYPE TRANSCRIPTIONAL ACTIVATOR RHAS-RELATED"/>
    <property type="match status" value="1"/>
</dbReference>
<dbReference type="PANTHER" id="PTHR46796:SF12">
    <property type="entry name" value="HTH-TYPE DNA-BINDING TRANSCRIPTIONAL ACTIVATOR EUTR"/>
    <property type="match status" value="1"/>
</dbReference>
<dbReference type="InterPro" id="IPR050204">
    <property type="entry name" value="AraC_XylS_family_regulators"/>
</dbReference>
<dbReference type="PROSITE" id="PS01124">
    <property type="entry name" value="HTH_ARAC_FAMILY_2"/>
    <property type="match status" value="1"/>
</dbReference>
<dbReference type="RefSeq" id="WP_269832398.1">
    <property type="nucleotide sequence ID" value="NZ_JAPZLT010000012.1"/>
</dbReference>
<organism evidence="5 6">
    <name type="scientific">Agrobacterium leguminum</name>
    <dbReference type="NCBI Taxonomy" id="2792015"/>
    <lineage>
        <taxon>Bacteria</taxon>
        <taxon>Pseudomonadati</taxon>
        <taxon>Pseudomonadota</taxon>
        <taxon>Alphaproteobacteria</taxon>
        <taxon>Hyphomicrobiales</taxon>
        <taxon>Rhizobiaceae</taxon>
        <taxon>Rhizobium/Agrobacterium group</taxon>
        <taxon>Agrobacterium</taxon>
    </lineage>
</organism>
<evidence type="ECO:0000256" key="3">
    <source>
        <dbReference type="ARBA" id="ARBA00023163"/>
    </source>
</evidence>
<dbReference type="GO" id="GO:0003700">
    <property type="term" value="F:DNA-binding transcription factor activity"/>
    <property type="evidence" value="ECO:0007669"/>
    <property type="project" value="InterPro"/>
</dbReference>
<dbReference type="SUPFAM" id="SSF46689">
    <property type="entry name" value="Homeodomain-like"/>
    <property type="match status" value="2"/>
</dbReference>
<sequence>MIENRIPDFNPQLKGETFDDMVGALTAGFGHFEAWRTDRGQLLDWKVGFWGNEQLSLVSNQDCGGWGARTIEQTPECLAILLPRSGSVDVKLGNNIIEGTQGRLLLTNNQEPEQVDVRGGFHRSDTLSLNWNTLSRTFAATLDAPLVGPMDLEPIIELSTGTGQLIGSLVETIILGMRNDGPLLRSPIAMSNLTQALADLVIRHVPHRLSYLLDKRVYLLSPRHVNRAIEFMHSNIGQPLTMQNVAEAAGTSLRALEVSFRDFKRITPSAYLRKIRLQAAREDLLDPFNQQSLREISLKWGFFHFGRFSAIYRAAYGENPSDTKRRSRTIK</sequence>
<evidence type="ECO:0000256" key="1">
    <source>
        <dbReference type="ARBA" id="ARBA00023015"/>
    </source>
</evidence>
<accession>A0A9X3QUZ8</accession>
<dbReference type="InterPro" id="IPR009057">
    <property type="entry name" value="Homeodomain-like_sf"/>
</dbReference>
<dbReference type="SMART" id="SM00342">
    <property type="entry name" value="HTH_ARAC"/>
    <property type="match status" value="1"/>
</dbReference>
<dbReference type="GO" id="GO:0043565">
    <property type="term" value="F:sequence-specific DNA binding"/>
    <property type="evidence" value="ECO:0007669"/>
    <property type="project" value="InterPro"/>
</dbReference>
<evidence type="ECO:0000313" key="5">
    <source>
        <dbReference type="EMBL" id="MCZ7911558.1"/>
    </source>
</evidence>
<keyword evidence="2" id="KW-0238">DNA-binding</keyword>
<keyword evidence="3" id="KW-0804">Transcription</keyword>
<dbReference type="PROSITE" id="PS00041">
    <property type="entry name" value="HTH_ARAC_FAMILY_1"/>
    <property type="match status" value="1"/>
</dbReference>
<reference evidence="5" key="1">
    <citation type="submission" date="2022-12" db="EMBL/GenBank/DDBJ databases">
        <title>Draft genome sequences of 22 rhizogenic Agrobacterium biovar 1 strains, the causative agent of hairy root disease.</title>
        <authorList>
            <person name="Kim N."/>
            <person name="Vargas P."/>
            <person name="Rediers H."/>
        </authorList>
    </citation>
    <scope>NUCLEOTIDE SEQUENCE</scope>
    <source>
        <strain evidence="5">ST07.17.026</strain>
    </source>
</reference>
<proteinExistence type="predicted"/>
<name>A0A9X3QUZ8_9HYPH</name>
<evidence type="ECO:0000313" key="6">
    <source>
        <dbReference type="Proteomes" id="UP001151309"/>
    </source>
</evidence>